<evidence type="ECO:0000313" key="3">
    <source>
        <dbReference type="EMBL" id="TFI56351.1"/>
    </source>
</evidence>
<dbReference type="InterPro" id="IPR034122">
    <property type="entry name" value="Retropepsin-like_bacterial"/>
</dbReference>
<dbReference type="Pfam" id="PF13650">
    <property type="entry name" value="Asp_protease_2"/>
    <property type="match status" value="2"/>
</dbReference>
<accession>A0A4Y8ZK23</accession>
<evidence type="ECO:0008006" key="5">
    <source>
        <dbReference type="Google" id="ProtNLM"/>
    </source>
</evidence>
<dbReference type="EMBL" id="SPDV01000096">
    <property type="protein sequence ID" value="TFI56351.1"/>
    <property type="molecule type" value="Genomic_DNA"/>
</dbReference>
<dbReference type="Proteomes" id="UP000298213">
    <property type="component" value="Unassembled WGS sequence"/>
</dbReference>
<comment type="caution">
    <text evidence="3">The sequence shown here is derived from an EMBL/GenBank/DDBJ whole genome shotgun (WGS) entry which is preliminary data.</text>
</comment>
<protein>
    <recommendedName>
        <fullName evidence="5">Peptidase A2 domain-containing protein</fullName>
    </recommendedName>
</protein>
<keyword evidence="2" id="KW-0732">Signal</keyword>
<dbReference type="AlphaFoldDB" id="A0A4Y8ZK23"/>
<keyword evidence="4" id="KW-1185">Reference proteome</keyword>
<feature type="signal peptide" evidence="2">
    <location>
        <begin position="1"/>
        <end position="21"/>
    </location>
</feature>
<sequence length="350" mass="37939">MVRTRFVLACLLAVLAGSVNGAPPRIGRPRPAPPTGSTLPPLPPAEIDDSLSVEGDEIEARKVETRLTVEVRVNGRGPYQFVVDSGADTSVIGVRIARELELPLGTPVILNSMTDRAIVDRVRVAELTLGPSTIRDLHLPALRENDVGGAGMIGIDALVRQRLMMDFEKRLIKVEDASTPWKPMPGEIVVTGRLRRGQLILTHVKAGGLSLDAVIDTGSQITIGNHALRDRLVRRGRKTQKVIGTGVTGGFVEFEVAQIAELQLGPVTLRNVPMAFADVPPFEMFGLADRPALLLGTDLLENFRRVSLDFKARKARFQLRRCTPQNVAISTSRFGATRLSSTGSPEVCGR</sequence>
<organism evidence="3 4">
    <name type="scientific">Sphingomonas parva</name>
    <dbReference type="NCBI Taxonomy" id="2555898"/>
    <lineage>
        <taxon>Bacteria</taxon>
        <taxon>Pseudomonadati</taxon>
        <taxon>Pseudomonadota</taxon>
        <taxon>Alphaproteobacteria</taxon>
        <taxon>Sphingomonadales</taxon>
        <taxon>Sphingomonadaceae</taxon>
        <taxon>Sphingomonas</taxon>
    </lineage>
</organism>
<dbReference type="InterPro" id="IPR021109">
    <property type="entry name" value="Peptidase_aspartic_dom_sf"/>
</dbReference>
<gene>
    <name evidence="3" type="ORF">E2493_20645</name>
</gene>
<reference evidence="3 4" key="1">
    <citation type="submission" date="2019-03" db="EMBL/GenBank/DDBJ databases">
        <title>Genome sequence of Sphingomonas sp. 17J27-24.</title>
        <authorList>
            <person name="Kim M."/>
            <person name="Maeng S."/>
            <person name="Sathiyaraj S."/>
        </authorList>
    </citation>
    <scope>NUCLEOTIDE SEQUENCE [LARGE SCALE GENOMIC DNA]</scope>
    <source>
        <strain evidence="3 4">17J27-24</strain>
    </source>
</reference>
<dbReference type="RefSeq" id="WP_135090634.1">
    <property type="nucleotide sequence ID" value="NZ_SPDV01000096.1"/>
</dbReference>
<dbReference type="GO" id="GO:0004190">
    <property type="term" value="F:aspartic-type endopeptidase activity"/>
    <property type="evidence" value="ECO:0007669"/>
    <property type="project" value="InterPro"/>
</dbReference>
<evidence type="ECO:0000313" key="4">
    <source>
        <dbReference type="Proteomes" id="UP000298213"/>
    </source>
</evidence>
<dbReference type="Gene3D" id="2.40.70.10">
    <property type="entry name" value="Acid Proteases"/>
    <property type="match status" value="2"/>
</dbReference>
<dbReference type="SUPFAM" id="SSF50630">
    <property type="entry name" value="Acid proteases"/>
    <property type="match status" value="2"/>
</dbReference>
<dbReference type="OrthoDB" id="107347at2"/>
<dbReference type="PROSITE" id="PS00141">
    <property type="entry name" value="ASP_PROTEASE"/>
    <property type="match status" value="1"/>
</dbReference>
<proteinExistence type="predicted"/>
<feature type="region of interest" description="Disordered" evidence="1">
    <location>
        <begin position="23"/>
        <end position="43"/>
    </location>
</feature>
<feature type="chain" id="PRO_5021433003" description="Peptidase A2 domain-containing protein" evidence="2">
    <location>
        <begin position="22"/>
        <end position="350"/>
    </location>
</feature>
<dbReference type="CDD" id="cd05483">
    <property type="entry name" value="retropepsin_like_bacteria"/>
    <property type="match status" value="1"/>
</dbReference>
<name>A0A4Y8ZK23_9SPHN</name>
<evidence type="ECO:0000256" key="1">
    <source>
        <dbReference type="SAM" id="MobiDB-lite"/>
    </source>
</evidence>
<feature type="compositionally biased region" description="Pro residues" evidence="1">
    <location>
        <begin position="30"/>
        <end position="43"/>
    </location>
</feature>
<dbReference type="GO" id="GO:0006508">
    <property type="term" value="P:proteolysis"/>
    <property type="evidence" value="ECO:0007669"/>
    <property type="project" value="InterPro"/>
</dbReference>
<dbReference type="InterPro" id="IPR001969">
    <property type="entry name" value="Aspartic_peptidase_AS"/>
</dbReference>
<evidence type="ECO:0000256" key="2">
    <source>
        <dbReference type="SAM" id="SignalP"/>
    </source>
</evidence>